<name>A0A6J6U1V7_9ZZZZ</name>
<feature type="transmembrane region" description="Helical" evidence="5">
    <location>
        <begin position="98"/>
        <end position="115"/>
    </location>
</feature>
<feature type="transmembrane region" description="Helical" evidence="5">
    <location>
        <begin position="224"/>
        <end position="243"/>
    </location>
</feature>
<feature type="transmembrane region" description="Helical" evidence="5">
    <location>
        <begin position="6"/>
        <end position="34"/>
    </location>
</feature>
<dbReference type="GO" id="GO:0016020">
    <property type="term" value="C:membrane"/>
    <property type="evidence" value="ECO:0007669"/>
    <property type="project" value="UniProtKB-SubCell"/>
</dbReference>
<sequence length="254" mass="25930">MFLKYASVGVLAGFLSGLFGVGGGILIVPGLLLVAKMEQKNAHGTSLGATLPISAASLLTYWNHGNVNWAVALPLAIGAILGAIYGTKLLVTINKKTLAYSFSAILVASAIRLFLTPGSSVEHALTFWSVVLLFAIGVVSGVLAGLLGVGGGVVMVPAMMILLGLPPVIAKGTSVAVIIPTAITGTIRNRSNKNVNLQAAAFVGCTGIISAVAGGYLSDAISDSLSNFLFGSLLTVVALRLFIQTVRQPKSVAV</sequence>
<evidence type="ECO:0000256" key="5">
    <source>
        <dbReference type="SAM" id="Phobius"/>
    </source>
</evidence>
<accession>A0A6J6U1V7</accession>
<keyword evidence="2 5" id="KW-0812">Transmembrane</keyword>
<gene>
    <name evidence="6" type="ORF">UFOPK2166_00661</name>
    <name evidence="7" type="ORF">UFOPK2872_00081</name>
</gene>
<comment type="subcellular location">
    <subcellularLocation>
        <location evidence="1">Membrane</location>
        <topology evidence="1">Multi-pass membrane protein</topology>
    </subcellularLocation>
</comment>
<dbReference type="Pfam" id="PF01925">
    <property type="entry name" value="TauE"/>
    <property type="match status" value="1"/>
</dbReference>
<dbReference type="InterPro" id="IPR002781">
    <property type="entry name" value="TM_pro_TauE-like"/>
</dbReference>
<evidence type="ECO:0000313" key="6">
    <source>
        <dbReference type="EMBL" id="CAB4648392.1"/>
    </source>
</evidence>
<evidence type="ECO:0000313" key="7">
    <source>
        <dbReference type="EMBL" id="CAB4753295.1"/>
    </source>
</evidence>
<evidence type="ECO:0000256" key="4">
    <source>
        <dbReference type="ARBA" id="ARBA00023136"/>
    </source>
</evidence>
<feature type="transmembrane region" description="Helical" evidence="5">
    <location>
        <begin position="69"/>
        <end position="91"/>
    </location>
</feature>
<dbReference type="PANTHER" id="PTHR43483">
    <property type="entry name" value="MEMBRANE TRANSPORTER PROTEIN HI_0806-RELATED"/>
    <property type="match status" value="1"/>
</dbReference>
<feature type="transmembrane region" description="Helical" evidence="5">
    <location>
        <begin position="197"/>
        <end position="218"/>
    </location>
</feature>
<evidence type="ECO:0000256" key="1">
    <source>
        <dbReference type="ARBA" id="ARBA00004141"/>
    </source>
</evidence>
<feature type="transmembrane region" description="Helical" evidence="5">
    <location>
        <begin position="127"/>
        <end position="156"/>
    </location>
</feature>
<keyword evidence="3 5" id="KW-1133">Transmembrane helix</keyword>
<reference evidence="7" key="1">
    <citation type="submission" date="2020-05" db="EMBL/GenBank/DDBJ databases">
        <authorList>
            <person name="Chiriac C."/>
            <person name="Salcher M."/>
            <person name="Ghai R."/>
            <person name="Kavagutti S V."/>
        </authorList>
    </citation>
    <scope>NUCLEOTIDE SEQUENCE</scope>
</reference>
<proteinExistence type="predicted"/>
<protein>
    <submittedName>
        <fullName evidence="7">Unannotated protein</fullName>
    </submittedName>
</protein>
<dbReference type="EMBL" id="CAEZZM010000004">
    <property type="protein sequence ID" value="CAB4753295.1"/>
    <property type="molecule type" value="Genomic_DNA"/>
</dbReference>
<dbReference type="AlphaFoldDB" id="A0A6J6U1V7"/>
<organism evidence="7">
    <name type="scientific">freshwater metagenome</name>
    <dbReference type="NCBI Taxonomy" id="449393"/>
    <lineage>
        <taxon>unclassified sequences</taxon>
        <taxon>metagenomes</taxon>
        <taxon>ecological metagenomes</taxon>
    </lineage>
</organism>
<evidence type="ECO:0000256" key="3">
    <source>
        <dbReference type="ARBA" id="ARBA00022989"/>
    </source>
</evidence>
<keyword evidence="4 5" id="KW-0472">Membrane</keyword>
<evidence type="ECO:0000256" key="2">
    <source>
        <dbReference type="ARBA" id="ARBA00022692"/>
    </source>
</evidence>
<dbReference type="PANTHER" id="PTHR43483:SF3">
    <property type="entry name" value="MEMBRANE TRANSPORTER PROTEIN HI_0806-RELATED"/>
    <property type="match status" value="1"/>
</dbReference>
<dbReference type="EMBL" id="CAEZWB010000071">
    <property type="protein sequence ID" value="CAB4648392.1"/>
    <property type="molecule type" value="Genomic_DNA"/>
</dbReference>